<feature type="compositionally biased region" description="Basic and acidic residues" evidence="1">
    <location>
        <begin position="58"/>
        <end position="69"/>
    </location>
</feature>
<evidence type="ECO:0000256" key="1">
    <source>
        <dbReference type="SAM" id="MobiDB-lite"/>
    </source>
</evidence>
<reference evidence="3 4" key="1">
    <citation type="submission" date="2013-05" db="EMBL/GenBank/DDBJ databases">
        <title>Genome assembly of Chondromyces apiculatus DSM 436.</title>
        <authorList>
            <person name="Sharma G."/>
            <person name="Khatri I."/>
            <person name="Kaur C."/>
            <person name="Mayilraj S."/>
            <person name="Subramanian S."/>
        </authorList>
    </citation>
    <scope>NUCLEOTIDE SEQUENCE [LARGE SCALE GENOMIC DNA]</scope>
    <source>
        <strain evidence="3 4">DSM 436</strain>
    </source>
</reference>
<name>A0A017SZB7_9BACT</name>
<feature type="region of interest" description="Disordered" evidence="1">
    <location>
        <begin position="1"/>
        <end position="116"/>
    </location>
</feature>
<keyword evidence="2" id="KW-1133">Transmembrane helix</keyword>
<evidence type="ECO:0000313" key="3">
    <source>
        <dbReference type="EMBL" id="EYF02082.1"/>
    </source>
</evidence>
<feature type="region of interest" description="Disordered" evidence="1">
    <location>
        <begin position="250"/>
        <end position="393"/>
    </location>
</feature>
<evidence type="ECO:0000256" key="2">
    <source>
        <dbReference type="SAM" id="Phobius"/>
    </source>
</evidence>
<dbReference type="RefSeq" id="WP_156041350.1">
    <property type="nucleotide sequence ID" value="NZ_ASRX01000066.1"/>
</dbReference>
<keyword evidence="4" id="KW-1185">Reference proteome</keyword>
<proteinExistence type="predicted"/>
<gene>
    <name evidence="3" type="ORF">CAP_7422</name>
</gene>
<dbReference type="STRING" id="1192034.CAP_7422"/>
<feature type="compositionally biased region" description="Polar residues" evidence="1">
    <location>
        <begin position="203"/>
        <end position="213"/>
    </location>
</feature>
<evidence type="ECO:0000313" key="4">
    <source>
        <dbReference type="Proteomes" id="UP000019678"/>
    </source>
</evidence>
<feature type="region of interest" description="Disordered" evidence="1">
    <location>
        <begin position="144"/>
        <end position="225"/>
    </location>
</feature>
<dbReference type="AlphaFoldDB" id="A0A017SZB7"/>
<feature type="compositionally biased region" description="Low complexity" evidence="1">
    <location>
        <begin position="145"/>
        <end position="177"/>
    </location>
</feature>
<feature type="transmembrane region" description="Helical" evidence="2">
    <location>
        <begin position="226"/>
        <end position="249"/>
    </location>
</feature>
<dbReference type="OrthoDB" id="5517665at2"/>
<dbReference type="PRINTS" id="PR01217">
    <property type="entry name" value="PRICHEXTENSN"/>
</dbReference>
<sequence>MTTKKDELDSLPDDPPMGRGGASASSSGDLGRIAPPPDDGSLVEWTGPLPTNKRKKKEDREAGPSEKHIYVPPVTLPPTKGPADPNQQQKILVAPSVLRPADNSRNQPTIRKLPSAIGPEMLPGAAQAVNGPISDVAVQTLKTGAQPASVQARAAQASPATPAAPATPQQSAKPASSKTAPGGSPWAKGGMSAVDREALPSAQLLSKTGSSTALPMPAKSDPQRPWTGVFVGLLVAAAAAVGVWFLVAWPDPTAGQGTSPPIQVPPNQTPPSIPTLPIPSQAGLEPAPTPSTAVASAEPVPSAQQPATPPEDTAGSAPPPPTPPSPPPASTPAPPTAIAPEVPTATAARPPVTSRPPTTTPKPPSTPTAKDPAPPPPPTPTPPPSTTAPPRPF</sequence>
<dbReference type="EMBL" id="ASRX01000066">
    <property type="protein sequence ID" value="EYF02082.1"/>
    <property type="molecule type" value="Genomic_DNA"/>
</dbReference>
<feature type="compositionally biased region" description="Pro residues" evidence="1">
    <location>
        <begin position="317"/>
        <end position="337"/>
    </location>
</feature>
<keyword evidence="2" id="KW-0472">Membrane</keyword>
<feature type="compositionally biased region" description="Low complexity" evidence="1">
    <location>
        <begin position="338"/>
        <end position="357"/>
    </location>
</feature>
<feature type="compositionally biased region" description="Low complexity" evidence="1">
    <location>
        <begin position="290"/>
        <end position="299"/>
    </location>
</feature>
<dbReference type="Proteomes" id="UP000019678">
    <property type="component" value="Unassembled WGS sequence"/>
</dbReference>
<comment type="caution">
    <text evidence="3">The sequence shown here is derived from an EMBL/GenBank/DDBJ whole genome shotgun (WGS) entry which is preliminary data.</text>
</comment>
<feature type="compositionally biased region" description="Pro residues" evidence="1">
    <location>
        <begin position="358"/>
        <end position="393"/>
    </location>
</feature>
<protein>
    <submittedName>
        <fullName evidence="3">Uncharacterized protein</fullName>
    </submittedName>
</protein>
<accession>A0A017SZB7</accession>
<keyword evidence="2" id="KW-0812">Transmembrane</keyword>
<feature type="compositionally biased region" description="Pro residues" evidence="1">
    <location>
        <begin position="262"/>
        <end position="277"/>
    </location>
</feature>
<organism evidence="3 4">
    <name type="scientific">Chondromyces apiculatus DSM 436</name>
    <dbReference type="NCBI Taxonomy" id="1192034"/>
    <lineage>
        <taxon>Bacteria</taxon>
        <taxon>Pseudomonadati</taxon>
        <taxon>Myxococcota</taxon>
        <taxon>Polyangia</taxon>
        <taxon>Polyangiales</taxon>
        <taxon>Polyangiaceae</taxon>
        <taxon>Chondromyces</taxon>
    </lineage>
</organism>